<evidence type="ECO:0000313" key="2">
    <source>
        <dbReference type="EMBL" id="CAK6974140.1"/>
    </source>
</evidence>
<feature type="compositionally biased region" description="Basic and acidic residues" evidence="1">
    <location>
        <begin position="1"/>
        <end position="16"/>
    </location>
</feature>
<sequence length="134" mass="15242">RRGGEEGRRTGGEEGGFHGFTSNPLNLQNDPCILLFDASAVTKRRLNKTVILQMLPQKALTKSLHVYSKFHFVLLGGKKKKKKKKSASKKASSSSRRRRSCRRVFSFGRRPAGYGSQRAERRETRGDKMRRMCV</sequence>
<proteinExistence type="predicted"/>
<organism evidence="2 3">
    <name type="scientific">Scomber scombrus</name>
    <name type="common">Atlantic mackerel</name>
    <name type="synonym">Scomber vernalis</name>
    <dbReference type="NCBI Taxonomy" id="13677"/>
    <lineage>
        <taxon>Eukaryota</taxon>
        <taxon>Metazoa</taxon>
        <taxon>Chordata</taxon>
        <taxon>Craniata</taxon>
        <taxon>Vertebrata</taxon>
        <taxon>Euteleostomi</taxon>
        <taxon>Actinopterygii</taxon>
        <taxon>Neopterygii</taxon>
        <taxon>Teleostei</taxon>
        <taxon>Neoteleostei</taxon>
        <taxon>Acanthomorphata</taxon>
        <taxon>Pelagiaria</taxon>
        <taxon>Scombriformes</taxon>
        <taxon>Scombridae</taxon>
        <taxon>Scomber</taxon>
    </lineage>
</organism>
<keyword evidence="3" id="KW-1185">Reference proteome</keyword>
<evidence type="ECO:0000313" key="3">
    <source>
        <dbReference type="Proteomes" id="UP001314229"/>
    </source>
</evidence>
<feature type="compositionally biased region" description="Basic and acidic residues" evidence="1">
    <location>
        <begin position="118"/>
        <end position="134"/>
    </location>
</feature>
<dbReference type="Proteomes" id="UP001314229">
    <property type="component" value="Unassembled WGS sequence"/>
</dbReference>
<dbReference type="EMBL" id="CAWUFR010000249">
    <property type="protein sequence ID" value="CAK6974140.1"/>
    <property type="molecule type" value="Genomic_DNA"/>
</dbReference>
<name>A0AAV1PSH4_SCOSC</name>
<feature type="compositionally biased region" description="Basic residues" evidence="1">
    <location>
        <begin position="77"/>
        <end position="88"/>
    </location>
</feature>
<feature type="non-terminal residue" evidence="2">
    <location>
        <position position="1"/>
    </location>
</feature>
<protein>
    <submittedName>
        <fullName evidence="2">Uncharacterized protein</fullName>
    </submittedName>
</protein>
<accession>A0AAV1PSH4</accession>
<gene>
    <name evidence="2" type="ORF">FSCOSCO3_A031866</name>
</gene>
<evidence type="ECO:0000256" key="1">
    <source>
        <dbReference type="SAM" id="MobiDB-lite"/>
    </source>
</evidence>
<feature type="region of interest" description="Disordered" evidence="1">
    <location>
        <begin position="1"/>
        <end position="23"/>
    </location>
</feature>
<feature type="region of interest" description="Disordered" evidence="1">
    <location>
        <begin position="76"/>
        <end position="134"/>
    </location>
</feature>
<dbReference type="AlphaFoldDB" id="A0AAV1PSH4"/>
<comment type="caution">
    <text evidence="2">The sequence shown here is derived from an EMBL/GenBank/DDBJ whole genome shotgun (WGS) entry which is preliminary data.</text>
</comment>
<reference evidence="2 3" key="1">
    <citation type="submission" date="2024-01" db="EMBL/GenBank/DDBJ databases">
        <authorList>
            <person name="Alioto T."/>
            <person name="Alioto T."/>
            <person name="Gomez Garrido J."/>
        </authorList>
    </citation>
    <scope>NUCLEOTIDE SEQUENCE [LARGE SCALE GENOMIC DNA]</scope>
</reference>